<keyword evidence="8 18" id="KW-0472">Membrane</keyword>
<dbReference type="InterPro" id="IPR012338">
    <property type="entry name" value="Beta-lactam/transpept-like"/>
</dbReference>
<evidence type="ECO:0000256" key="17">
    <source>
        <dbReference type="SAM" id="MobiDB-lite"/>
    </source>
</evidence>
<dbReference type="EMBL" id="JBHSIU010000130">
    <property type="protein sequence ID" value="MFC5008246.1"/>
    <property type="molecule type" value="Genomic_DNA"/>
</dbReference>
<feature type="transmembrane region" description="Helical" evidence="18">
    <location>
        <begin position="469"/>
        <end position="497"/>
    </location>
</feature>
<evidence type="ECO:0000256" key="6">
    <source>
        <dbReference type="ARBA" id="ARBA00022984"/>
    </source>
</evidence>
<evidence type="ECO:0000313" key="20">
    <source>
        <dbReference type="EMBL" id="MFC5008246.1"/>
    </source>
</evidence>
<feature type="transmembrane region" description="Helical" evidence="18">
    <location>
        <begin position="142"/>
        <end position="163"/>
    </location>
</feature>
<feature type="transmembrane region" description="Helical" evidence="18">
    <location>
        <begin position="557"/>
        <end position="575"/>
    </location>
</feature>
<evidence type="ECO:0000313" key="21">
    <source>
        <dbReference type="Proteomes" id="UP001595912"/>
    </source>
</evidence>
<feature type="region of interest" description="Disordered" evidence="17">
    <location>
        <begin position="636"/>
        <end position="662"/>
    </location>
</feature>
<keyword evidence="7 18" id="KW-1133">Transmembrane helix</keyword>
<dbReference type="EC" id="2.4.99.28" evidence="14"/>
<keyword evidence="5" id="KW-0133">Cell shape</keyword>
<comment type="catalytic activity">
    <reaction evidence="15">
        <text>[GlcNAc-(1-&gt;4)-Mur2Ac(oyl-L-Ala-gamma-D-Glu-L-Lys-D-Ala-D-Ala)](n)-di-trans,octa-cis-undecaprenyl diphosphate + beta-D-GlcNAc-(1-&gt;4)-Mur2Ac(oyl-L-Ala-gamma-D-Glu-L-Lys-D-Ala-D-Ala)-di-trans,octa-cis-undecaprenyl diphosphate = [GlcNAc-(1-&gt;4)-Mur2Ac(oyl-L-Ala-gamma-D-Glu-L-Lys-D-Ala-D-Ala)](n+1)-di-trans,octa-cis-undecaprenyl diphosphate + di-trans,octa-cis-undecaprenyl diphosphate + H(+)</text>
        <dbReference type="Rhea" id="RHEA:23708"/>
        <dbReference type="Rhea" id="RHEA-COMP:9602"/>
        <dbReference type="Rhea" id="RHEA-COMP:9603"/>
        <dbReference type="ChEBI" id="CHEBI:15378"/>
        <dbReference type="ChEBI" id="CHEBI:58405"/>
        <dbReference type="ChEBI" id="CHEBI:60033"/>
        <dbReference type="ChEBI" id="CHEBI:78435"/>
        <dbReference type="EC" id="2.4.99.28"/>
    </reaction>
</comment>
<reference evidence="21" key="1">
    <citation type="journal article" date="2019" name="Int. J. Syst. Evol. Microbiol.">
        <title>The Global Catalogue of Microorganisms (GCM) 10K type strain sequencing project: providing services to taxonomists for standard genome sequencing and annotation.</title>
        <authorList>
            <consortium name="The Broad Institute Genomics Platform"/>
            <consortium name="The Broad Institute Genome Sequencing Center for Infectious Disease"/>
            <person name="Wu L."/>
            <person name="Ma J."/>
        </authorList>
    </citation>
    <scope>NUCLEOTIDE SEQUENCE [LARGE SCALE GENOMIC DNA]</scope>
    <source>
        <strain evidence="21">CGMCC 4.7152</strain>
    </source>
</reference>
<evidence type="ECO:0000256" key="11">
    <source>
        <dbReference type="ARBA" id="ARBA00038053"/>
    </source>
</evidence>
<dbReference type="PANTHER" id="PTHR30474">
    <property type="entry name" value="CELL CYCLE PROTEIN"/>
    <property type="match status" value="1"/>
</dbReference>
<feature type="transmembrane region" description="Helical" evidence="18">
    <location>
        <begin position="12"/>
        <end position="31"/>
    </location>
</feature>
<evidence type="ECO:0000256" key="1">
    <source>
        <dbReference type="ARBA" id="ARBA00004141"/>
    </source>
</evidence>
<comment type="function">
    <text evidence="16">Peptidoglycan polymerase that is essential for cell division.</text>
</comment>
<protein>
    <recommendedName>
        <fullName evidence="12">Probable peptidoglycan glycosyltransferase FtsW</fullName>
        <ecNumber evidence="14">2.4.99.28</ecNumber>
    </recommendedName>
    <alternativeName>
        <fullName evidence="13">Cell division protein FtsW</fullName>
    </alternativeName>
    <alternativeName>
        <fullName evidence="10">Cell wall polymerase</fullName>
    </alternativeName>
    <alternativeName>
        <fullName evidence="9">Peptidoglycan polymerase</fullName>
    </alternativeName>
</protein>
<evidence type="ECO:0000256" key="3">
    <source>
        <dbReference type="ARBA" id="ARBA00022679"/>
    </source>
</evidence>
<dbReference type="RefSeq" id="WP_380128900.1">
    <property type="nucleotide sequence ID" value="NZ_JBHSIU010000130.1"/>
</dbReference>
<keyword evidence="2" id="KW-0328">Glycosyltransferase</keyword>
<evidence type="ECO:0000259" key="19">
    <source>
        <dbReference type="Pfam" id="PF00905"/>
    </source>
</evidence>
<dbReference type="Pfam" id="PF00905">
    <property type="entry name" value="Transpeptidase"/>
    <property type="match status" value="1"/>
</dbReference>
<keyword evidence="6" id="KW-0573">Peptidoglycan synthesis</keyword>
<organism evidence="20 21">
    <name type="scientific">Dactylosporangium cerinum</name>
    <dbReference type="NCBI Taxonomy" id="1434730"/>
    <lineage>
        <taxon>Bacteria</taxon>
        <taxon>Bacillati</taxon>
        <taxon>Actinomycetota</taxon>
        <taxon>Actinomycetes</taxon>
        <taxon>Micromonosporales</taxon>
        <taxon>Micromonosporaceae</taxon>
        <taxon>Dactylosporangium</taxon>
    </lineage>
</organism>
<feature type="transmembrane region" description="Helical" evidence="18">
    <location>
        <begin position="596"/>
        <end position="619"/>
    </location>
</feature>
<comment type="caution">
    <text evidence="20">The sequence shown here is derived from an EMBL/GenBank/DDBJ whole genome shotgun (WGS) entry which is preliminary data.</text>
</comment>
<evidence type="ECO:0000256" key="13">
    <source>
        <dbReference type="ARBA" id="ARBA00041418"/>
    </source>
</evidence>
<evidence type="ECO:0000256" key="14">
    <source>
        <dbReference type="ARBA" id="ARBA00044770"/>
    </source>
</evidence>
<feature type="domain" description="Penicillin-binding protein transpeptidase" evidence="19">
    <location>
        <begin position="923"/>
        <end position="1137"/>
    </location>
</feature>
<feature type="transmembrane region" description="Helical" evidence="18">
    <location>
        <begin position="291"/>
        <end position="310"/>
    </location>
</feature>
<evidence type="ECO:0000256" key="12">
    <source>
        <dbReference type="ARBA" id="ARBA00041185"/>
    </source>
</evidence>
<dbReference type="InterPro" id="IPR001182">
    <property type="entry name" value="FtsW/RodA"/>
</dbReference>
<feature type="transmembrane region" description="Helical" evidence="18">
    <location>
        <begin position="365"/>
        <end position="384"/>
    </location>
</feature>
<dbReference type="SUPFAM" id="SSF56601">
    <property type="entry name" value="beta-lactamase/transpeptidase-like"/>
    <property type="match status" value="1"/>
</dbReference>
<comment type="subcellular location">
    <subcellularLocation>
        <location evidence="1">Membrane</location>
        <topology evidence="1">Multi-pass membrane protein</topology>
    </subcellularLocation>
</comment>
<feature type="transmembrane region" description="Helical" evidence="18">
    <location>
        <begin position="316"/>
        <end position="336"/>
    </location>
</feature>
<evidence type="ECO:0000256" key="4">
    <source>
        <dbReference type="ARBA" id="ARBA00022692"/>
    </source>
</evidence>
<dbReference type="InterPro" id="IPR001460">
    <property type="entry name" value="PCN-bd_Tpept"/>
</dbReference>
<comment type="similarity">
    <text evidence="11">Belongs to the SEDS family. FtsW subfamily.</text>
</comment>
<keyword evidence="21" id="KW-1185">Reference proteome</keyword>
<sequence length="1147" mass="117402">MIDRLPELTSTLLVVAGLSWAVLVATVLRFGSGGSGRPMPGSVATFGAAIALVAAGFWIADPRYGWWVLATTGAVLGLGVAARAGFARPGQDRAVAAAVLVTVTAAAVLTELGALMTIRLVVKPDPADTFSAALRAGPLLNGLRALGVPLLGVAAAALLALLLRRAAGDRLRRAGRSAWSVATSDGVEPDHPAHPARPGPGRAGGVSGTSATGHLRRARIVLLVAVVGLFAAPLVPVAGGGAGGAALTFAWLATPEFGKLAFLALLALLVAPAGHWFDINRRRFGRPLRSWRYALYPLGAFCLVAVLSGLRHDFGTVVSVLAAAVGVTWAATRFTMLGKPNAGSGRLVGRTVRRLRKSLRAYRPFLGFGALLLVVTLLVAVFFTDYAGERTRIWADPWQYRWDSGCVPAEALPAVPEGWQGCLRAASADAESGRSQVARALSAVADGGLLGRGLADTTSSFVPAGSTDFILVVIWHKLGAVTVLLAAVLTMLLGLGLARAARRPAATLGTGPTPVELFAAGLGAMIAGQFLFVFAAGVNVLPHSGVPAPLLSRGGQANLAILLGLLAVLAAGRAVRGAAGTAWTPEPVRPPSAGRLGLLTPLAICLAVATVVTLVPYVAPLGGGWHPASYGAHRPLCPPRQPRPESMTSPRPEPGECSTDRLAHQRTRVEVRFGDRRGLVQQRPAGTWSVVDDPELGGLTVADVAGLLRFGTGAGVLELTVDPFGAVLDGTAGTTLTGRVAPPGGRATADGWLGLNLDPKLQHATAEAMRSTGSGGELPLVGGTVVIDAQDGRVLAAVTTPAEPAGPVVARDAVAERAAVVDYEQSHRGCVAGPPGAPPGSCWTRSMQRPAAGPGEQSLVELRRYVGGDPAVALPDPQVNRALGGRHNLGEVAMVLVAAAYLHEPGNTAGDEVPSVGCPAAVEGRFTLAQALATSCSAALGAVAQDLGWSRVAAQAQRFGIALGDCSATPAWLVHPLVGGAGTCVPPDAPFGATAAMAAGSTGIVGTPLGVATMMASIANDGVTVQPSLVATLARPASGLPETVPLGRPDRALPSAAATELAAGLRGVMRTGDGEREVWLTTGTYELPARAGPQPRPFADRYTWLAGFLRTAEGRPVAFATVLECRDDAGSRRAQLVLDAISRTIGR</sequence>
<evidence type="ECO:0000256" key="15">
    <source>
        <dbReference type="ARBA" id="ARBA00049902"/>
    </source>
</evidence>
<feature type="transmembrane region" description="Helical" evidence="18">
    <location>
        <begin position="43"/>
        <end position="60"/>
    </location>
</feature>
<evidence type="ECO:0000256" key="16">
    <source>
        <dbReference type="ARBA" id="ARBA00049966"/>
    </source>
</evidence>
<feature type="transmembrane region" description="Helical" evidence="18">
    <location>
        <begin position="517"/>
        <end position="537"/>
    </location>
</feature>
<feature type="region of interest" description="Disordered" evidence="17">
    <location>
        <begin position="182"/>
        <end position="209"/>
    </location>
</feature>
<feature type="transmembrane region" description="Helical" evidence="18">
    <location>
        <begin position="259"/>
        <end position="279"/>
    </location>
</feature>
<feature type="transmembrane region" description="Helical" evidence="18">
    <location>
        <begin position="98"/>
        <end position="122"/>
    </location>
</feature>
<keyword evidence="4 18" id="KW-0812">Transmembrane</keyword>
<dbReference type="Pfam" id="PF01098">
    <property type="entry name" value="FTSW_RODA_SPOVE"/>
    <property type="match status" value="1"/>
</dbReference>
<feature type="transmembrane region" description="Helical" evidence="18">
    <location>
        <begin position="66"/>
        <end position="86"/>
    </location>
</feature>
<dbReference type="Gene3D" id="3.40.710.10">
    <property type="entry name" value="DD-peptidase/beta-lactamase superfamily"/>
    <property type="match status" value="1"/>
</dbReference>
<evidence type="ECO:0000256" key="7">
    <source>
        <dbReference type="ARBA" id="ARBA00022989"/>
    </source>
</evidence>
<gene>
    <name evidence="20" type="ORF">ACFPIJ_61845</name>
</gene>
<accession>A0ABV9WHM3</accession>
<evidence type="ECO:0000256" key="9">
    <source>
        <dbReference type="ARBA" id="ARBA00032370"/>
    </source>
</evidence>
<feature type="transmembrane region" description="Helical" evidence="18">
    <location>
        <begin position="220"/>
        <end position="253"/>
    </location>
</feature>
<keyword evidence="3" id="KW-0808">Transferase</keyword>
<evidence type="ECO:0000256" key="8">
    <source>
        <dbReference type="ARBA" id="ARBA00023136"/>
    </source>
</evidence>
<proteinExistence type="inferred from homology"/>
<evidence type="ECO:0000256" key="2">
    <source>
        <dbReference type="ARBA" id="ARBA00022676"/>
    </source>
</evidence>
<dbReference type="PANTHER" id="PTHR30474:SF2">
    <property type="entry name" value="PEPTIDOGLYCAN GLYCOSYLTRANSFERASE FTSW-RELATED"/>
    <property type="match status" value="1"/>
</dbReference>
<evidence type="ECO:0000256" key="10">
    <source>
        <dbReference type="ARBA" id="ARBA00033270"/>
    </source>
</evidence>
<dbReference type="Proteomes" id="UP001595912">
    <property type="component" value="Unassembled WGS sequence"/>
</dbReference>
<evidence type="ECO:0000256" key="18">
    <source>
        <dbReference type="SAM" id="Phobius"/>
    </source>
</evidence>
<name>A0ABV9WHM3_9ACTN</name>
<evidence type="ECO:0000256" key="5">
    <source>
        <dbReference type="ARBA" id="ARBA00022960"/>
    </source>
</evidence>